<gene>
    <name evidence="6" type="ORF">AVDCRST_MAG42-2029</name>
</gene>
<dbReference type="InterPro" id="IPR004846">
    <property type="entry name" value="T2SS/T3SS_dom"/>
</dbReference>
<dbReference type="PANTHER" id="PTHR30332:SF17">
    <property type="entry name" value="TYPE IV PILIATION SYSTEM PROTEIN DR_0774-RELATED"/>
    <property type="match status" value="1"/>
</dbReference>
<dbReference type="GO" id="GO:0015627">
    <property type="term" value="C:type II protein secretion system complex"/>
    <property type="evidence" value="ECO:0007669"/>
    <property type="project" value="TreeGrafter"/>
</dbReference>
<dbReference type="SUPFAM" id="SSF48452">
    <property type="entry name" value="TPR-like"/>
    <property type="match status" value="1"/>
</dbReference>
<dbReference type="PANTHER" id="PTHR30332">
    <property type="entry name" value="PROBABLE GENERAL SECRETION PATHWAY PROTEIN D"/>
    <property type="match status" value="1"/>
</dbReference>
<feature type="repeat" description="TPR" evidence="1">
    <location>
        <begin position="164"/>
        <end position="197"/>
    </location>
</feature>
<evidence type="ECO:0000313" key="6">
    <source>
        <dbReference type="EMBL" id="CAA9247020.1"/>
    </source>
</evidence>
<dbReference type="InterPro" id="IPR006311">
    <property type="entry name" value="TAT_signal"/>
</dbReference>
<evidence type="ECO:0000259" key="5">
    <source>
        <dbReference type="Pfam" id="PF00263"/>
    </source>
</evidence>
<dbReference type="NCBIfam" id="NF042912">
    <property type="entry name" value="Amuc_1098_fam"/>
    <property type="match status" value="1"/>
</dbReference>
<dbReference type="PROSITE" id="PS50005">
    <property type="entry name" value="TPR"/>
    <property type="match status" value="1"/>
</dbReference>
<keyword evidence="4" id="KW-0732">Signal</keyword>
<proteinExistence type="inferred from homology"/>
<dbReference type="InterPro" id="IPR049997">
    <property type="entry name" value="Amuc_1098-like"/>
</dbReference>
<evidence type="ECO:0000256" key="4">
    <source>
        <dbReference type="SAM" id="SignalP"/>
    </source>
</evidence>
<accession>A0A6J4IC76</accession>
<reference evidence="6" key="1">
    <citation type="submission" date="2020-02" db="EMBL/GenBank/DDBJ databases">
        <authorList>
            <person name="Meier V. D."/>
        </authorList>
    </citation>
    <scope>NUCLEOTIDE SEQUENCE</scope>
    <source>
        <strain evidence="6">AVDCRST_MAG42</strain>
    </source>
</reference>
<feature type="chain" id="PRO_5027083980" description="Type II/III secretion system secretin-like domain-containing protein" evidence="4">
    <location>
        <begin position="32"/>
        <end position="895"/>
    </location>
</feature>
<dbReference type="PROSITE" id="PS51318">
    <property type="entry name" value="TAT"/>
    <property type="match status" value="1"/>
</dbReference>
<protein>
    <recommendedName>
        <fullName evidence="5">Type II/III secretion system secretin-like domain-containing protein</fullName>
    </recommendedName>
</protein>
<dbReference type="AlphaFoldDB" id="A0A6J4IC76"/>
<evidence type="ECO:0000256" key="2">
    <source>
        <dbReference type="RuleBase" id="RU004003"/>
    </source>
</evidence>
<comment type="similarity">
    <text evidence="2">Belongs to the bacterial secretin family.</text>
</comment>
<feature type="region of interest" description="Disordered" evidence="3">
    <location>
        <begin position="434"/>
        <end position="456"/>
    </location>
</feature>
<organism evidence="6">
    <name type="scientific">uncultured Chthoniobacterales bacterium</name>
    <dbReference type="NCBI Taxonomy" id="1836801"/>
    <lineage>
        <taxon>Bacteria</taxon>
        <taxon>Pseudomonadati</taxon>
        <taxon>Verrucomicrobiota</taxon>
        <taxon>Spartobacteria</taxon>
        <taxon>Chthoniobacterales</taxon>
        <taxon>environmental samples</taxon>
    </lineage>
</organism>
<feature type="region of interest" description="Disordered" evidence="3">
    <location>
        <begin position="865"/>
        <end position="895"/>
    </location>
</feature>
<dbReference type="InterPro" id="IPR019734">
    <property type="entry name" value="TPR_rpt"/>
</dbReference>
<evidence type="ECO:0000256" key="1">
    <source>
        <dbReference type="PROSITE-ProRule" id="PRU00339"/>
    </source>
</evidence>
<dbReference type="GO" id="GO:0009306">
    <property type="term" value="P:protein secretion"/>
    <property type="evidence" value="ECO:0007669"/>
    <property type="project" value="InterPro"/>
</dbReference>
<name>A0A6J4IC76_9BACT</name>
<keyword evidence="1" id="KW-0802">TPR repeat</keyword>
<feature type="signal peptide" evidence="4">
    <location>
        <begin position="1"/>
        <end position="31"/>
    </location>
</feature>
<feature type="domain" description="Type II/III secretion system secretin-like" evidence="5">
    <location>
        <begin position="720"/>
        <end position="862"/>
    </location>
</feature>
<sequence>MTKSASRRWFLIPAAAAAVQALSLGSAPAQNAERAAEREIARREAALPQGQEALARARVAMQSKDYMQAHQDFRMALTYLPDAVVSGKSREEALEGFCASGVAIAERLVQEAKYAEAEAICRELLSDRYDPNCRPAMNLLARLQEPGRMNRTMGPKFIAKVEEVRKLLVDADGYYNSGRYDLAFKKYEQILNLDPYNVAARRGQEKINNQKTRYGEEAYNEARSRSMWEVQKGWERPVKQYGQTAGALNDASAKEATGTARISNKLNTIIIPRIEFRDASIREAVDFLRQQASANDPAEEGRKGVDIVLRLNTTGTRTPEAAPVTAIATDPASSALPANDPLAPATVSQVPAIATPVTSTIDPRDARITITLNQIPLGEALRYIASQAGLKIKVEPYAVSVIPVSEQSADLLTKEYRVPPGFISTSVNIGASSLNQPAPAGAPTGTAKDTQESTGGRQLVTRETAKDFLQAQGVPFPQGASANFLPQSSRLIVRNTQDNLELVDALVEQANVSGPRQVEIEAKFVEITQNNLKELGFDWLLGQFNIGNERVFGGGGTSGTSPATNAADFPFLQPGGNPVGQNPVTAGNRSGARAISANAIDALLFGVPGASSLAPGIFGLSGVFTDPQFQLVIRALNQKKGVDLLSAPRVTTKSGQRAVIEIVREFRYPTQFEPPQIPQTFNSNNDTIGGSGVLSPLTGLLTGGGAASGGNTGGFPVTPTTPTAFETRNTGVTLEVEPVVGPDGVTIDLNLVPQVVEFEGFINYGSPIQTTSTNLLGQPVTNVITPNIINQPIFSARKVTTSVSVWDGQTVVLGGLMREDVQKVEDKTPILGDIPLVGRLFRSNSEQHLKRNLVIFVTARLINPGGQPVNQTEEEEETESYVQPPELPAVPMYKK</sequence>
<feature type="compositionally biased region" description="Low complexity" evidence="3">
    <location>
        <begin position="437"/>
        <end position="447"/>
    </location>
</feature>
<dbReference type="Pfam" id="PF00263">
    <property type="entry name" value="Secretin"/>
    <property type="match status" value="1"/>
</dbReference>
<dbReference type="Gene3D" id="1.25.40.10">
    <property type="entry name" value="Tetratricopeptide repeat domain"/>
    <property type="match status" value="1"/>
</dbReference>
<dbReference type="InterPro" id="IPR050810">
    <property type="entry name" value="Bact_Secretion_Sys_Channel"/>
</dbReference>
<dbReference type="InterPro" id="IPR011990">
    <property type="entry name" value="TPR-like_helical_dom_sf"/>
</dbReference>
<evidence type="ECO:0000256" key="3">
    <source>
        <dbReference type="SAM" id="MobiDB-lite"/>
    </source>
</evidence>
<dbReference type="EMBL" id="CADCTA010000075">
    <property type="protein sequence ID" value="CAA9247020.1"/>
    <property type="molecule type" value="Genomic_DNA"/>
</dbReference>